<dbReference type="HOGENOM" id="CLU_1659942_0_0_3"/>
<evidence type="ECO:0000256" key="2">
    <source>
        <dbReference type="PROSITE-ProRule" id="PRU01213"/>
    </source>
</evidence>
<organism evidence="4">
    <name type="scientific">Cyanothece sp. (strain PCC 7425 / ATCC 29141)</name>
    <dbReference type="NCBI Taxonomy" id="395961"/>
    <lineage>
        <taxon>Bacteria</taxon>
        <taxon>Bacillati</taxon>
        <taxon>Cyanobacteriota</taxon>
        <taxon>Cyanophyceae</taxon>
        <taxon>Gomontiellales</taxon>
        <taxon>Cyanothecaceae</taxon>
        <taxon>Cyanothece</taxon>
    </lineage>
</organism>
<proteinExistence type="predicted"/>
<gene>
    <name evidence="4" type="ordered locus">Cyan7425_0277</name>
</gene>
<dbReference type="AlphaFoldDB" id="B8HS12"/>
<accession>B8HS12</accession>
<dbReference type="NCBIfam" id="TIGR00638">
    <property type="entry name" value="Mop"/>
    <property type="match status" value="1"/>
</dbReference>
<dbReference type="InterPro" id="IPR004606">
    <property type="entry name" value="Mop_domain"/>
</dbReference>
<dbReference type="InterPro" id="IPR008995">
    <property type="entry name" value="Mo/tungstate-bd_C_term_dom"/>
</dbReference>
<dbReference type="STRING" id="395961.Cyan7425_0277"/>
<dbReference type="GO" id="GO:0015689">
    <property type="term" value="P:molybdate ion transport"/>
    <property type="evidence" value="ECO:0007669"/>
    <property type="project" value="InterPro"/>
</dbReference>
<evidence type="ECO:0000313" key="4">
    <source>
        <dbReference type="EMBL" id="ACL42671.1"/>
    </source>
</evidence>
<dbReference type="InterPro" id="IPR005116">
    <property type="entry name" value="Transp-assoc_OB_typ1"/>
</dbReference>
<name>B8HS12_CYAP4</name>
<evidence type="ECO:0000259" key="3">
    <source>
        <dbReference type="PROSITE" id="PS51866"/>
    </source>
</evidence>
<dbReference type="Gene3D" id="2.40.50.100">
    <property type="match status" value="1"/>
</dbReference>
<dbReference type="eggNOG" id="COG3585">
    <property type="taxonomic scope" value="Bacteria"/>
</dbReference>
<dbReference type="EMBL" id="CP001344">
    <property type="protein sequence ID" value="ACL42671.1"/>
    <property type="molecule type" value="Genomic_DNA"/>
</dbReference>
<sequence length="156" mass="17122">MPRKEQGWITFQSSEEERRILEQVCQQTQRTKTEILREMIRQMGSSVSPDSIDTPTIDFAEEVEEEAEAEIGAVNPAALQHIQISARNVLRAKVKRIVRGSVNAEVTLAIAPGVELVSIVTRTSADNLGLKKGKEVYAVIKSSSVMIAASSEVNSI</sequence>
<keyword evidence="1 2" id="KW-0500">Molybdenum</keyword>
<dbReference type="SUPFAM" id="SSF50331">
    <property type="entry name" value="MOP-like"/>
    <property type="match status" value="1"/>
</dbReference>
<dbReference type="OrthoDB" id="9155116at2"/>
<feature type="domain" description="Mop" evidence="3">
    <location>
        <begin position="83"/>
        <end position="149"/>
    </location>
</feature>
<dbReference type="PROSITE" id="PS51866">
    <property type="entry name" value="MOP"/>
    <property type="match status" value="1"/>
</dbReference>
<dbReference type="Pfam" id="PF03459">
    <property type="entry name" value="TOBE"/>
    <property type="match status" value="1"/>
</dbReference>
<dbReference type="KEGG" id="cyn:Cyan7425_0277"/>
<reference evidence="4" key="1">
    <citation type="submission" date="2009-01" db="EMBL/GenBank/DDBJ databases">
        <title>Complete sequence of chromosome Cyanothece sp. PCC 7425.</title>
        <authorList>
            <consortium name="US DOE Joint Genome Institute"/>
            <person name="Lucas S."/>
            <person name="Copeland A."/>
            <person name="Lapidus A."/>
            <person name="Glavina del Rio T."/>
            <person name="Dalin E."/>
            <person name="Tice H."/>
            <person name="Bruce D."/>
            <person name="Goodwin L."/>
            <person name="Pitluck S."/>
            <person name="Sims D."/>
            <person name="Meineke L."/>
            <person name="Brettin T."/>
            <person name="Detter J.C."/>
            <person name="Han C."/>
            <person name="Larimer F."/>
            <person name="Land M."/>
            <person name="Hauser L."/>
            <person name="Kyrpides N."/>
            <person name="Ovchinnikova G."/>
            <person name="Liberton M."/>
            <person name="Stoeckel J."/>
            <person name="Banerjee A."/>
            <person name="Singh A."/>
            <person name="Page L."/>
            <person name="Sato H."/>
            <person name="Zhao L."/>
            <person name="Sherman L."/>
            <person name="Pakrasi H."/>
            <person name="Richardson P."/>
        </authorList>
    </citation>
    <scope>NUCLEOTIDE SEQUENCE</scope>
    <source>
        <strain evidence="4">PCC 7425</strain>
    </source>
</reference>
<protein>
    <submittedName>
        <fullName evidence="4">TOBE domain protein</fullName>
    </submittedName>
</protein>
<evidence type="ECO:0000256" key="1">
    <source>
        <dbReference type="ARBA" id="ARBA00022505"/>
    </source>
</evidence>